<evidence type="ECO:0000313" key="14">
    <source>
        <dbReference type="Proteomes" id="UP000295681"/>
    </source>
</evidence>
<dbReference type="EC" id="2.7.13.3" evidence="3"/>
<comment type="catalytic activity">
    <reaction evidence="1">
        <text>ATP + protein L-histidine = ADP + protein N-phospho-L-histidine.</text>
        <dbReference type="EC" id="2.7.13.3"/>
    </reaction>
</comment>
<dbReference type="GO" id="GO:0004721">
    <property type="term" value="F:phosphoprotein phosphatase activity"/>
    <property type="evidence" value="ECO:0007669"/>
    <property type="project" value="TreeGrafter"/>
</dbReference>
<dbReference type="PANTHER" id="PTHR45453">
    <property type="entry name" value="PHOSPHATE REGULON SENSOR PROTEIN PHOR"/>
    <property type="match status" value="1"/>
</dbReference>
<keyword evidence="4" id="KW-1003">Cell membrane</keyword>
<keyword evidence="7" id="KW-0418">Kinase</keyword>
<keyword evidence="8 11" id="KW-1133">Transmembrane helix</keyword>
<keyword evidence="10 11" id="KW-0472">Membrane</keyword>
<dbReference type="InterPro" id="IPR036890">
    <property type="entry name" value="HATPase_C_sf"/>
</dbReference>
<reference evidence="13 14" key="1">
    <citation type="journal article" date="2019" name="Appl. Microbiol. Biotechnol.">
        <title>Uncovering carbohydrate metabolism through a genotype-phenotype association study of 56 lactic acid bacteria genomes.</title>
        <authorList>
            <person name="Buron-Moles G."/>
            <person name="Chailyan A."/>
            <person name="Dolejs I."/>
            <person name="Forster J."/>
            <person name="Miks M.H."/>
        </authorList>
    </citation>
    <scope>NUCLEOTIDE SEQUENCE [LARGE SCALE GENOMIC DNA]</scope>
    <source>
        <strain evidence="13 14">ATCC 700006</strain>
    </source>
</reference>
<name>A0A4V3A2A0_9LACO</name>
<evidence type="ECO:0000256" key="3">
    <source>
        <dbReference type="ARBA" id="ARBA00012438"/>
    </source>
</evidence>
<keyword evidence="6 11" id="KW-0812">Transmembrane</keyword>
<feature type="transmembrane region" description="Helical" evidence="11">
    <location>
        <begin position="21"/>
        <end position="42"/>
    </location>
</feature>
<dbReference type="PROSITE" id="PS50109">
    <property type="entry name" value="HIS_KIN"/>
    <property type="match status" value="1"/>
</dbReference>
<evidence type="ECO:0000256" key="5">
    <source>
        <dbReference type="ARBA" id="ARBA00022679"/>
    </source>
</evidence>
<protein>
    <recommendedName>
        <fullName evidence="3">histidine kinase</fullName>
        <ecNumber evidence="3">2.7.13.3</ecNumber>
    </recommendedName>
</protein>
<evidence type="ECO:0000313" key="13">
    <source>
        <dbReference type="EMBL" id="TDG67520.1"/>
    </source>
</evidence>
<dbReference type="GO" id="GO:0000155">
    <property type="term" value="F:phosphorelay sensor kinase activity"/>
    <property type="evidence" value="ECO:0007669"/>
    <property type="project" value="TreeGrafter"/>
</dbReference>
<dbReference type="EMBL" id="PUFI01000015">
    <property type="protein sequence ID" value="TDG67520.1"/>
    <property type="molecule type" value="Genomic_DNA"/>
</dbReference>
<comment type="caution">
    <text evidence="13">The sequence shown here is derived from an EMBL/GenBank/DDBJ whole genome shotgun (WGS) entry which is preliminary data.</text>
</comment>
<evidence type="ECO:0000256" key="11">
    <source>
        <dbReference type="SAM" id="Phobius"/>
    </source>
</evidence>
<dbReference type="SMART" id="SM00387">
    <property type="entry name" value="HATPase_c"/>
    <property type="match status" value="1"/>
</dbReference>
<evidence type="ECO:0000256" key="8">
    <source>
        <dbReference type="ARBA" id="ARBA00022989"/>
    </source>
</evidence>
<dbReference type="Proteomes" id="UP000295681">
    <property type="component" value="Unassembled WGS sequence"/>
</dbReference>
<dbReference type="GO" id="GO:0016036">
    <property type="term" value="P:cellular response to phosphate starvation"/>
    <property type="evidence" value="ECO:0007669"/>
    <property type="project" value="TreeGrafter"/>
</dbReference>
<evidence type="ECO:0000256" key="6">
    <source>
        <dbReference type="ARBA" id="ARBA00022692"/>
    </source>
</evidence>
<dbReference type="PANTHER" id="PTHR45453:SF2">
    <property type="entry name" value="HISTIDINE KINASE"/>
    <property type="match status" value="1"/>
</dbReference>
<dbReference type="InterPro" id="IPR003594">
    <property type="entry name" value="HATPase_dom"/>
</dbReference>
<keyword evidence="14" id="KW-1185">Reference proteome</keyword>
<proteinExistence type="predicted"/>
<dbReference type="Gene3D" id="3.30.565.10">
    <property type="entry name" value="Histidine kinase-like ATPase, C-terminal domain"/>
    <property type="match status" value="1"/>
</dbReference>
<evidence type="ECO:0000259" key="12">
    <source>
        <dbReference type="PROSITE" id="PS50109"/>
    </source>
</evidence>
<feature type="domain" description="Histidine kinase" evidence="12">
    <location>
        <begin position="127"/>
        <end position="328"/>
    </location>
</feature>
<evidence type="ECO:0000256" key="9">
    <source>
        <dbReference type="ARBA" id="ARBA00023012"/>
    </source>
</evidence>
<dbReference type="AlphaFoldDB" id="A0A4V3A2A0"/>
<dbReference type="InterPro" id="IPR005467">
    <property type="entry name" value="His_kinase_dom"/>
</dbReference>
<accession>A0A4V3A2A0</accession>
<gene>
    <name evidence="13" type="ORF">C5L23_001319</name>
</gene>
<dbReference type="STRING" id="907931.GCA_000165675_01620"/>
<organism evidence="13 14">
    <name type="scientific">Leuconostoc fallax</name>
    <dbReference type="NCBI Taxonomy" id="1251"/>
    <lineage>
        <taxon>Bacteria</taxon>
        <taxon>Bacillati</taxon>
        <taxon>Bacillota</taxon>
        <taxon>Bacilli</taxon>
        <taxon>Lactobacillales</taxon>
        <taxon>Lactobacillaceae</taxon>
        <taxon>Leuconostoc</taxon>
    </lineage>
</organism>
<evidence type="ECO:0000256" key="1">
    <source>
        <dbReference type="ARBA" id="ARBA00000085"/>
    </source>
</evidence>
<keyword evidence="9" id="KW-0902">Two-component regulatory system</keyword>
<dbReference type="Pfam" id="PF02518">
    <property type="entry name" value="HATPase_c"/>
    <property type="match status" value="1"/>
</dbReference>
<dbReference type="GO" id="GO:0005886">
    <property type="term" value="C:plasma membrane"/>
    <property type="evidence" value="ECO:0007669"/>
    <property type="project" value="UniProtKB-SubCell"/>
</dbReference>
<evidence type="ECO:0000256" key="10">
    <source>
        <dbReference type="ARBA" id="ARBA00023136"/>
    </source>
</evidence>
<evidence type="ECO:0000256" key="4">
    <source>
        <dbReference type="ARBA" id="ARBA00022475"/>
    </source>
</evidence>
<sequence length="330" mass="38416">MTFKQKYLYIARLFWDQRLFIIFYIALLLLIALLCALYALPMQLCWDLTRLTWLPVIVLVLYRVYQEHQQIKQCQSYLSGVSPDIYHANNMVENSYIDVIHQFKDKSDTTKNDAYQSIREHQDYLMTWSHAIKTPLTALKIQADSQMLLSNHAVRQQVLLIERQLELLLNYERLSDFNHDLEFGWFDLKRIVNDVVQRYATFFIAKNISVNVKIASVQILTDEKWLTFVLDQIIFNAIKYSKNDSEITISWQVKTLKVIDTGVGIAAADLPRIFESGFTGHNGRQYKKATGMGLYMARKVSGYLQQNISITSIEHEGTIAAIQFSTQHIR</sequence>
<dbReference type="RefSeq" id="WP_133264532.1">
    <property type="nucleotide sequence ID" value="NZ_JAGYGP010000001.1"/>
</dbReference>
<evidence type="ECO:0000256" key="2">
    <source>
        <dbReference type="ARBA" id="ARBA00004651"/>
    </source>
</evidence>
<keyword evidence="5" id="KW-0808">Transferase</keyword>
<dbReference type="InterPro" id="IPR050351">
    <property type="entry name" value="BphY/WalK/GraS-like"/>
</dbReference>
<dbReference type="SUPFAM" id="SSF55874">
    <property type="entry name" value="ATPase domain of HSP90 chaperone/DNA topoisomerase II/histidine kinase"/>
    <property type="match status" value="1"/>
</dbReference>
<evidence type="ECO:0000256" key="7">
    <source>
        <dbReference type="ARBA" id="ARBA00022777"/>
    </source>
</evidence>
<comment type="subcellular location">
    <subcellularLocation>
        <location evidence="2">Cell membrane</location>
        <topology evidence="2">Multi-pass membrane protein</topology>
    </subcellularLocation>
</comment>